<evidence type="ECO:0000313" key="1">
    <source>
        <dbReference type="EMBL" id="GKV45507.1"/>
    </source>
</evidence>
<dbReference type="Proteomes" id="UP001054252">
    <property type="component" value="Unassembled WGS sequence"/>
</dbReference>
<accession>A0AAV5MAH4</accession>
<name>A0AAV5MAH4_9ROSI</name>
<gene>
    <name evidence="1" type="ORF">SLEP1_g52579</name>
</gene>
<protein>
    <submittedName>
        <fullName evidence="1">Uncharacterized protein</fullName>
    </submittedName>
</protein>
<evidence type="ECO:0000313" key="2">
    <source>
        <dbReference type="Proteomes" id="UP001054252"/>
    </source>
</evidence>
<organism evidence="1 2">
    <name type="scientific">Rubroshorea leprosula</name>
    <dbReference type="NCBI Taxonomy" id="152421"/>
    <lineage>
        <taxon>Eukaryota</taxon>
        <taxon>Viridiplantae</taxon>
        <taxon>Streptophyta</taxon>
        <taxon>Embryophyta</taxon>
        <taxon>Tracheophyta</taxon>
        <taxon>Spermatophyta</taxon>
        <taxon>Magnoliopsida</taxon>
        <taxon>eudicotyledons</taxon>
        <taxon>Gunneridae</taxon>
        <taxon>Pentapetalae</taxon>
        <taxon>rosids</taxon>
        <taxon>malvids</taxon>
        <taxon>Malvales</taxon>
        <taxon>Dipterocarpaceae</taxon>
        <taxon>Rubroshorea</taxon>
    </lineage>
</organism>
<sequence length="44" mass="4910">MTLQSRRFCILEQFCLNCRIVGEKIVVVNSVISSSTDRNAGFSS</sequence>
<dbReference type="EMBL" id="BPVZ01000195">
    <property type="protein sequence ID" value="GKV45507.1"/>
    <property type="molecule type" value="Genomic_DNA"/>
</dbReference>
<keyword evidence="2" id="KW-1185">Reference proteome</keyword>
<reference evidence="1 2" key="1">
    <citation type="journal article" date="2021" name="Commun. Biol.">
        <title>The genome of Shorea leprosula (Dipterocarpaceae) highlights the ecological relevance of drought in aseasonal tropical rainforests.</title>
        <authorList>
            <person name="Ng K.K.S."/>
            <person name="Kobayashi M.J."/>
            <person name="Fawcett J.A."/>
            <person name="Hatakeyama M."/>
            <person name="Paape T."/>
            <person name="Ng C.H."/>
            <person name="Ang C.C."/>
            <person name="Tnah L.H."/>
            <person name="Lee C.T."/>
            <person name="Nishiyama T."/>
            <person name="Sese J."/>
            <person name="O'Brien M.J."/>
            <person name="Copetti D."/>
            <person name="Mohd Noor M.I."/>
            <person name="Ong R.C."/>
            <person name="Putra M."/>
            <person name="Sireger I.Z."/>
            <person name="Indrioko S."/>
            <person name="Kosugi Y."/>
            <person name="Izuno A."/>
            <person name="Isagi Y."/>
            <person name="Lee S.L."/>
            <person name="Shimizu K.K."/>
        </authorList>
    </citation>
    <scope>NUCLEOTIDE SEQUENCE [LARGE SCALE GENOMIC DNA]</scope>
    <source>
        <strain evidence="1">214</strain>
    </source>
</reference>
<dbReference type="AlphaFoldDB" id="A0AAV5MAH4"/>
<comment type="caution">
    <text evidence="1">The sequence shown here is derived from an EMBL/GenBank/DDBJ whole genome shotgun (WGS) entry which is preliminary data.</text>
</comment>
<proteinExistence type="predicted"/>